<evidence type="ECO:0000256" key="1">
    <source>
        <dbReference type="SAM" id="SignalP"/>
    </source>
</evidence>
<proteinExistence type="predicted"/>
<evidence type="ECO:0000259" key="2">
    <source>
        <dbReference type="PROSITE" id="PS51910"/>
    </source>
</evidence>
<dbReference type="InterPro" id="IPR001223">
    <property type="entry name" value="Glyco_hydro18_cat"/>
</dbReference>
<feature type="signal peptide" evidence="1">
    <location>
        <begin position="1"/>
        <end position="22"/>
    </location>
</feature>
<dbReference type="PANTHER" id="PTHR45708">
    <property type="entry name" value="ENDOCHITINASE"/>
    <property type="match status" value="1"/>
</dbReference>
<dbReference type="Proteomes" id="UP001589693">
    <property type="component" value="Unassembled WGS sequence"/>
</dbReference>
<feature type="domain" description="GH18" evidence="2">
    <location>
        <begin position="26"/>
        <end position="301"/>
    </location>
</feature>
<gene>
    <name evidence="3" type="ORF">ACFFQA_13255</name>
</gene>
<organism evidence="3 4">
    <name type="scientific">Allokutzneria oryzae</name>
    <dbReference type="NCBI Taxonomy" id="1378989"/>
    <lineage>
        <taxon>Bacteria</taxon>
        <taxon>Bacillati</taxon>
        <taxon>Actinomycetota</taxon>
        <taxon>Actinomycetes</taxon>
        <taxon>Pseudonocardiales</taxon>
        <taxon>Pseudonocardiaceae</taxon>
        <taxon>Allokutzneria</taxon>
    </lineage>
</organism>
<keyword evidence="1" id="KW-0732">Signal</keyword>
<keyword evidence="3" id="KW-0378">Hydrolase</keyword>
<protein>
    <submittedName>
        <fullName evidence="3">Glycosyl hydrolase family 18 protein</fullName>
    </submittedName>
</protein>
<evidence type="ECO:0000313" key="4">
    <source>
        <dbReference type="Proteomes" id="UP001589693"/>
    </source>
</evidence>
<dbReference type="InterPro" id="IPR017853">
    <property type="entry name" value="GH"/>
</dbReference>
<name>A0ABV5ZYZ4_9PSEU</name>
<accession>A0ABV5ZYZ4</accession>
<evidence type="ECO:0000313" key="3">
    <source>
        <dbReference type="EMBL" id="MFB9904904.1"/>
    </source>
</evidence>
<sequence>MNKLAAVLAVLVAVVLAPVANAAPNKRVVVYYQTQYSNGSTGDYVSPLPLLTNNTGVTDVIVGAIHLNDNKIVHLNDHPPAHERYNRMWRDLREMKSKGVNVIGMVGGAAQGSYQRLEREFDTYYPLLRNVITTYGLSGVDLDVEERMSLAAIQKLIDRLRADFGSSFVITMAPVATALSGGGNLSGFSYEDLYRSHGSKIDWFNAQFYCGWGSLASTAGYDRIIARNLVPPAKVVAGALTNPSGCQGFVDVPRLRSTVTELVRKYPTFGGVDGWEYFNSLPGGTARPWEWAAEMTAALRG</sequence>
<dbReference type="Gene3D" id="3.20.20.80">
    <property type="entry name" value="Glycosidases"/>
    <property type="match status" value="1"/>
</dbReference>
<dbReference type="PROSITE" id="PS51910">
    <property type="entry name" value="GH18_2"/>
    <property type="match status" value="1"/>
</dbReference>
<dbReference type="RefSeq" id="WP_377852102.1">
    <property type="nucleotide sequence ID" value="NZ_JBHLZU010000010.1"/>
</dbReference>
<reference evidence="3 4" key="1">
    <citation type="submission" date="2024-09" db="EMBL/GenBank/DDBJ databases">
        <authorList>
            <person name="Sun Q."/>
            <person name="Mori K."/>
        </authorList>
    </citation>
    <scope>NUCLEOTIDE SEQUENCE [LARGE SCALE GENOMIC DNA]</scope>
    <source>
        <strain evidence="3 4">TBRC 7907</strain>
    </source>
</reference>
<keyword evidence="4" id="KW-1185">Reference proteome</keyword>
<dbReference type="PANTHER" id="PTHR45708:SF60">
    <property type="entry name" value="III CHITINASE, PUTATIVE (AFU_ORTHOLOGUE AFUA_5G03850)-RELATED"/>
    <property type="match status" value="1"/>
</dbReference>
<dbReference type="InterPro" id="IPR050542">
    <property type="entry name" value="Glycosyl_Hydrlase18_Chitinase"/>
</dbReference>
<dbReference type="EMBL" id="JBHLZU010000010">
    <property type="protein sequence ID" value="MFB9904904.1"/>
    <property type="molecule type" value="Genomic_DNA"/>
</dbReference>
<dbReference type="GO" id="GO:0016787">
    <property type="term" value="F:hydrolase activity"/>
    <property type="evidence" value="ECO:0007669"/>
    <property type="project" value="UniProtKB-KW"/>
</dbReference>
<comment type="caution">
    <text evidence="3">The sequence shown here is derived from an EMBL/GenBank/DDBJ whole genome shotgun (WGS) entry which is preliminary data.</text>
</comment>
<dbReference type="Pfam" id="PF00704">
    <property type="entry name" value="Glyco_hydro_18"/>
    <property type="match status" value="1"/>
</dbReference>
<feature type="chain" id="PRO_5045218765" evidence="1">
    <location>
        <begin position="23"/>
        <end position="301"/>
    </location>
</feature>
<dbReference type="SUPFAM" id="SSF51445">
    <property type="entry name" value="(Trans)glycosidases"/>
    <property type="match status" value="1"/>
</dbReference>